<name>A0ABU5SXW1_9CYAN</name>
<evidence type="ECO:0000313" key="2">
    <source>
        <dbReference type="EMBL" id="MEA5443222.1"/>
    </source>
</evidence>
<sequence length="106" mass="11654">MIRTTITALAIATSAIATPALADSAKAYCEMVRTNGEILKGSCTWSQMQGNVYIDNFNHYAFAFPAAEEGKTYERTNREGAGPSFKRPGYVINVYWEKPVREPGGI</sequence>
<evidence type="ECO:0000313" key="3">
    <source>
        <dbReference type="Proteomes" id="UP001302329"/>
    </source>
</evidence>
<keyword evidence="1" id="KW-0732">Signal</keyword>
<reference evidence="2 3" key="1">
    <citation type="submission" date="2023-12" db="EMBL/GenBank/DDBJ databases">
        <title>Baltic Sea Cyanobacteria.</title>
        <authorList>
            <person name="Delbaje E."/>
            <person name="Fewer D.P."/>
            <person name="Shishido T.K."/>
        </authorList>
    </citation>
    <scope>NUCLEOTIDE SEQUENCE [LARGE SCALE GENOMIC DNA]</scope>
    <source>
        <strain evidence="2 3">UHCC 0281</strain>
    </source>
</reference>
<evidence type="ECO:0000256" key="1">
    <source>
        <dbReference type="SAM" id="SignalP"/>
    </source>
</evidence>
<dbReference type="RefSeq" id="WP_323357229.1">
    <property type="nucleotide sequence ID" value="NZ_JAYGHY010000041.1"/>
</dbReference>
<organism evidence="2 3">
    <name type="scientific">Cyanobium gracile UHCC 0281</name>
    <dbReference type="NCBI Taxonomy" id="3110309"/>
    <lineage>
        <taxon>Bacteria</taxon>
        <taxon>Bacillati</taxon>
        <taxon>Cyanobacteriota</taxon>
        <taxon>Cyanophyceae</taxon>
        <taxon>Synechococcales</taxon>
        <taxon>Prochlorococcaceae</taxon>
        <taxon>Cyanobium</taxon>
    </lineage>
</organism>
<dbReference type="EMBL" id="JAYGHY010000041">
    <property type="protein sequence ID" value="MEA5443222.1"/>
    <property type="molecule type" value="Genomic_DNA"/>
</dbReference>
<feature type="signal peptide" evidence="1">
    <location>
        <begin position="1"/>
        <end position="22"/>
    </location>
</feature>
<dbReference type="Proteomes" id="UP001302329">
    <property type="component" value="Unassembled WGS sequence"/>
</dbReference>
<keyword evidence="3" id="KW-1185">Reference proteome</keyword>
<feature type="chain" id="PRO_5046984242" evidence="1">
    <location>
        <begin position="23"/>
        <end position="106"/>
    </location>
</feature>
<protein>
    <submittedName>
        <fullName evidence="2">Uncharacterized protein</fullName>
    </submittedName>
</protein>
<proteinExistence type="predicted"/>
<comment type="caution">
    <text evidence="2">The sequence shown here is derived from an EMBL/GenBank/DDBJ whole genome shotgun (WGS) entry which is preliminary data.</text>
</comment>
<accession>A0ABU5SXW1</accession>
<gene>
    <name evidence="2" type="ORF">VB739_11725</name>
</gene>